<dbReference type="NCBIfam" id="TIGR00114">
    <property type="entry name" value="lumazine-synth"/>
    <property type="match status" value="1"/>
</dbReference>
<proteinExistence type="inferred from homology"/>
<keyword evidence="9" id="KW-1185">Reference proteome</keyword>
<comment type="pathway">
    <text evidence="1 7">Cofactor biosynthesis; riboflavin biosynthesis; riboflavin from 2-hydroxy-3-oxobutyl phosphate and 5-amino-6-(D-ribitylamino)uracil: step 1/2.</text>
</comment>
<dbReference type="Gene3D" id="3.40.50.960">
    <property type="entry name" value="Lumazine/riboflavin synthase"/>
    <property type="match status" value="1"/>
</dbReference>
<comment type="similarity">
    <text evidence="2 7">Belongs to the DMRL synthase family.</text>
</comment>
<sequence>MAEDITGSLVPGDHRVAIAVARFNEFITEHLLTAAVATWAQLGGSDENLTVARVPGSFELPVTAKHLAASGDYAAVICLGCVIRGETDHYDHVVEQTAKGIREVGTETGVPCIFGVLTCDTLEQAIHRAGAKMGNQGRSAMMAAVEMADLVERLRG</sequence>
<dbReference type="Pfam" id="PF00885">
    <property type="entry name" value="DMRL_synthase"/>
    <property type="match status" value="1"/>
</dbReference>
<reference evidence="8 9" key="1">
    <citation type="submission" date="2019-02" db="EMBL/GenBank/DDBJ databases">
        <title>Deep-cultivation of Planctomycetes and their phenomic and genomic characterization uncovers novel biology.</title>
        <authorList>
            <person name="Wiegand S."/>
            <person name="Jogler M."/>
            <person name="Boedeker C."/>
            <person name="Pinto D."/>
            <person name="Vollmers J."/>
            <person name="Rivas-Marin E."/>
            <person name="Kohn T."/>
            <person name="Peeters S.H."/>
            <person name="Heuer A."/>
            <person name="Rast P."/>
            <person name="Oberbeckmann S."/>
            <person name="Bunk B."/>
            <person name="Jeske O."/>
            <person name="Meyerdierks A."/>
            <person name="Storesund J.E."/>
            <person name="Kallscheuer N."/>
            <person name="Luecker S."/>
            <person name="Lage O.M."/>
            <person name="Pohl T."/>
            <person name="Merkel B.J."/>
            <person name="Hornburger P."/>
            <person name="Mueller R.-W."/>
            <person name="Bruemmer F."/>
            <person name="Labrenz M."/>
            <person name="Spormann A.M."/>
            <person name="Op den Camp H."/>
            <person name="Overmann J."/>
            <person name="Amann R."/>
            <person name="Jetten M.S.M."/>
            <person name="Mascher T."/>
            <person name="Medema M.H."/>
            <person name="Devos D.P."/>
            <person name="Kaster A.-K."/>
            <person name="Ovreas L."/>
            <person name="Rohde M."/>
            <person name="Galperin M.Y."/>
            <person name="Jogler C."/>
        </authorList>
    </citation>
    <scope>NUCLEOTIDE SEQUENCE [LARGE SCALE GENOMIC DNA]</scope>
    <source>
        <strain evidence="8 9">Pan265</strain>
    </source>
</reference>
<dbReference type="InterPro" id="IPR034964">
    <property type="entry name" value="LS"/>
</dbReference>
<dbReference type="KEGG" id="mcad:Pan265_18310"/>
<dbReference type="AlphaFoldDB" id="A0A518BYC6"/>
<evidence type="ECO:0000256" key="2">
    <source>
        <dbReference type="ARBA" id="ARBA00007424"/>
    </source>
</evidence>
<keyword evidence="4 7" id="KW-0686">Riboflavin biosynthesis</keyword>
<dbReference type="InterPro" id="IPR002180">
    <property type="entry name" value="LS/RS"/>
</dbReference>
<name>A0A518BYC6_9BACT</name>
<dbReference type="EC" id="2.5.1.78" evidence="3 7"/>
<evidence type="ECO:0000256" key="1">
    <source>
        <dbReference type="ARBA" id="ARBA00004917"/>
    </source>
</evidence>
<keyword evidence="5 7" id="KW-0808">Transferase</keyword>
<evidence type="ECO:0000256" key="6">
    <source>
        <dbReference type="ARBA" id="ARBA00048785"/>
    </source>
</evidence>
<dbReference type="GO" id="GO:0000906">
    <property type="term" value="F:6,7-dimethyl-8-ribityllumazine synthase activity"/>
    <property type="evidence" value="ECO:0007669"/>
    <property type="project" value="UniProtKB-UniRule"/>
</dbReference>
<organism evidence="8 9">
    <name type="scientific">Mucisphaera calidilacus</name>
    <dbReference type="NCBI Taxonomy" id="2527982"/>
    <lineage>
        <taxon>Bacteria</taxon>
        <taxon>Pseudomonadati</taxon>
        <taxon>Planctomycetota</taxon>
        <taxon>Phycisphaerae</taxon>
        <taxon>Phycisphaerales</taxon>
        <taxon>Phycisphaeraceae</taxon>
        <taxon>Mucisphaera</taxon>
    </lineage>
</organism>
<dbReference type="CDD" id="cd09209">
    <property type="entry name" value="Lumazine_synthase-I"/>
    <property type="match status" value="1"/>
</dbReference>
<evidence type="ECO:0000256" key="7">
    <source>
        <dbReference type="HAMAP-Rule" id="MF_00178"/>
    </source>
</evidence>
<dbReference type="HAMAP" id="MF_00178">
    <property type="entry name" value="Lumazine_synth"/>
    <property type="match status" value="1"/>
</dbReference>
<accession>A0A518BYC6</accession>
<evidence type="ECO:0000313" key="8">
    <source>
        <dbReference type="EMBL" id="QDU71972.1"/>
    </source>
</evidence>
<dbReference type="InterPro" id="IPR036467">
    <property type="entry name" value="LS/RS_sf"/>
</dbReference>
<feature type="active site" description="Proton donor" evidence="7">
    <location>
        <position position="89"/>
    </location>
</feature>
<dbReference type="SUPFAM" id="SSF52121">
    <property type="entry name" value="Lumazine synthase"/>
    <property type="match status" value="1"/>
</dbReference>
<feature type="binding site" evidence="7">
    <location>
        <begin position="57"/>
        <end position="59"/>
    </location>
    <ligand>
        <name>5-amino-6-(D-ribitylamino)uracil</name>
        <dbReference type="ChEBI" id="CHEBI:15934"/>
    </ligand>
</feature>
<feature type="binding site" evidence="7">
    <location>
        <position position="128"/>
    </location>
    <ligand>
        <name>(2S)-2-hydroxy-3-oxobutyl phosphate</name>
        <dbReference type="ChEBI" id="CHEBI:58830"/>
    </ligand>
</feature>
<comment type="function">
    <text evidence="7">Catalyzes the formation of 6,7-dimethyl-8-ribityllumazine by condensation of 5-amino-6-(D-ribitylamino)uracil with 3,4-dihydroxy-2-butanone 4-phosphate. This is the penultimate step in the biosynthesis of riboflavin.</text>
</comment>
<dbReference type="PANTHER" id="PTHR21058">
    <property type="entry name" value="6,7-DIMETHYL-8-RIBITYLLUMAZINE SYNTHASE DMRL SYNTHASE LUMAZINE SYNTHASE"/>
    <property type="match status" value="1"/>
</dbReference>
<evidence type="ECO:0000256" key="4">
    <source>
        <dbReference type="ARBA" id="ARBA00022619"/>
    </source>
</evidence>
<feature type="binding site" evidence="7">
    <location>
        <position position="23"/>
    </location>
    <ligand>
        <name>5-amino-6-(D-ribitylamino)uracil</name>
        <dbReference type="ChEBI" id="CHEBI:15934"/>
    </ligand>
</feature>
<feature type="binding site" evidence="7">
    <location>
        <begin position="86"/>
        <end position="87"/>
    </location>
    <ligand>
        <name>(2S)-2-hydroxy-3-oxobutyl phosphate</name>
        <dbReference type="ChEBI" id="CHEBI:58830"/>
    </ligand>
</feature>
<evidence type="ECO:0000313" key="9">
    <source>
        <dbReference type="Proteomes" id="UP000320386"/>
    </source>
</evidence>
<dbReference type="OrthoDB" id="9809709at2"/>
<evidence type="ECO:0000256" key="5">
    <source>
        <dbReference type="ARBA" id="ARBA00022679"/>
    </source>
</evidence>
<gene>
    <name evidence="7 8" type="primary">ribH</name>
    <name evidence="8" type="ORF">Pan265_18310</name>
</gene>
<protein>
    <recommendedName>
        <fullName evidence="3 7">6,7-dimethyl-8-ribityllumazine synthase</fullName>
        <shortName evidence="7">DMRL synthase</shortName>
        <shortName evidence="7">LS</shortName>
        <shortName evidence="7">Lumazine synthase</shortName>
        <ecNumber evidence="3 7">2.5.1.78</ecNumber>
    </recommendedName>
</protein>
<dbReference type="Proteomes" id="UP000320386">
    <property type="component" value="Chromosome"/>
</dbReference>
<dbReference type="PANTHER" id="PTHR21058:SF0">
    <property type="entry name" value="6,7-DIMETHYL-8-RIBITYLLUMAZINE SYNTHASE"/>
    <property type="match status" value="1"/>
</dbReference>
<dbReference type="GO" id="GO:0009231">
    <property type="term" value="P:riboflavin biosynthetic process"/>
    <property type="evidence" value="ECO:0007669"/>
    <property type="project" value="UniProtKB-UniRule"/>
</dbReference>
<dbReference type="EMBL" id="CP036280">
    <property type="protein sequence ID" value="QDU71972.1"/>
    <property type="molecule type" value="Genomic_DNA"/>
</dbReference>
<feature type="binding site" evidence="7">
    <location>
        <position position="114"/>
    </location>
    <ligand>
        <name>5-amino-6-(D-ribitylamino)uracil</name>
        <dbReference type="ChEBI" id="CHEBI:15934"/>
    </ligand>
</feature>
<dbReference type="RefSeq" id="WP_145446162.1">
    <property type="nucleotide sequence ID" value="NZ_CP036280.1"/>
</dbReference>
<feature type="binding site" evidence="7">
    <location>
        <begin position="81"/>
        <end position="83"/>
    </location>
    <ligand>
        <name>5-amino-6-(D-ribitylamino)uracil</name>
        <dbReference type="ChEBI" id="CHEBI:15934"/>
    </ligand>
</feature>
<dbReference type="UniPathway" id="UPA00275">
    <property type="reaction ID" value="UER00404"/>
</dbReference>
<dbReference type="GO" id="GO:0009349">
    <property type="term" value="C:riboflavin synthase complex"/>
    <property type="evidence" value="ECO:0007669"/>
    <property type="project" value="UniProtKB-UniRule"/>
</dbReference>
<comment type="catalytic activity">
    <reaction evidence="6 7">
        <text>(2S)-2-hydroxy-3-oxobutyl phosphate + 5-amino-6-(D-ribitylamino)uracil = 6,7-dimethyl-8-(1-D-ribityl)lumazine + phosphate + 2 H2O + H(+)</text>
        <dbReference type="Rhea" id="RHEA:26152"/>
        <dbReference type="ChEBI" id="CHEBI:15377"/>
        <dbReference type="ChEBI" id="CHEBI:15378"/>
        <dbReference type="ChEBI" id="CHEBI:15934"/>
        <dbReference type="ChEBI" id="CHEBI:43474"/>
        <dbReference type="ChEBI" id="CHEBI:58201"/>
        <dbReference type="ChEBI" id="CHEBI:58830"/>
        <dbReference type="EC" id="2.5.1.78"/>
    </reaction>
</comment>
<evidence type="ECO:0000256" key="3">
    <source>
        <dbReference type="ARBA" id="ARBA00012664"/>
    </source>
</evidence>
<dbReference type="GO" id="GO:0005829">
    <property type="term" value="C:cytosol"/>
    <property type="evidence" value="ECO:0007669"/>
    <property type="project" value="TreeGrafter"/>
</dbReference>